<proteinExistence type="predicted"/>
<keyword evidence="2" id="KW-1185">Reference proteome</keyword>
<dbReference type="GeneID" id="79587280"/>
<organism evidence="1 2">
    <name type="scientific">Bacillus phage Tavor_SA</name>
    <dbReference type="NCBI Taxonomy" id="1983581"/>
    <lineage>
        <taxon>Viruses</taxon>
        <taxon>Duplodnaviria</taxon>
        <taxon>Heunggongvirae</taxon>
        <taxon>Uroviricota</taxon>
        <taxon>Caudoviricetes</taxon>
        <taxon>Wbetavirus</taxon>
        <taxon>Wbetavirus tavor</taxon>
    </lineage>
</organism>
<dbReference type="RefSeq" id="YP_010739884.1">
    <property type="nucleotide sequence ID" value="NC_073047.1"/>
</dbReference>
<dbReference type="EMBL" id="KY963369">
    <property type="protein sequence ID" value="ARW58443.1"/>
    <property type="molecule type" value="Genomic_DNA"/>
</dbReference>
<dbReference type="Proteomes" id="UP000224684">
    <property type="component" value="Segment"/>
</dbReference>
<reference evidence="1 2" key="1">
    <citation type="submission" date="2017-04" db="EMBL/GenBank/DDBJ databases">
        <title>Bacillus anthracis phage Complete Genome.</title>
        <authorList>
            <person name="Alkalay S."/>
            <person name="Coppenhagen-Glazer S."/>
            <person name="Hazan R."/>
        </authorList>
    </citation>
    <scope>NUCLEOTIDE SEQUENCE [LARGE SCALE GENOMIC DNA]</scope>
</reference>
<dbReference type="KEGG" id="vg:79587280"/>
<accession>A0A288WFR3</accession>
<name>A0A288WFR3_9CAUD</name>
<protein>
    <submittedName>
        <fullName evidence="1">Uncharacterized protein</fullName>
    </submittedName>
</protein>
<evidence type="ECO:0000313" key="1">
    <source>
        <dbReference type="EMBL" id="ARW58443.1"/>
    </source>
</evidence>
<sequence>MTNFLIKTLFEKEMKRMNESKHLFDDGETVRIKETGEVVTVDHWWYARNTGWEVQYNIVEHPSTWYAEYELEKIS</sequence>
<evidence type="ECO:0000313" key="2">
    <source>
        <dbReference type="Proteomes" id="UP000224684"/>
    </source>
</evidence>